<feature type="transmembrane region" description="Helical" evidence="1">
    <location>
        <begin position="88"/>
        <end position="108"/>
    </location>
</feature>
<feature type="transmembrane region" description="Helical" evidence="1">
    <location>
        <begin position="57"/>
        <end position="76"/>
    </location>
</feature>
<protein>
    <submittedName>
        <fullName evidence="2">Uncharacterized protein</fullName>
    </submittedName>
</protein>
<dbReference type="RefSeq" id="WP_048546649.1">
    <property type="nucleotide sequence ID" value="NZ_HF571038.1"/>
</dbReference>
<evidence type="ECO:0000313" key="3">
    <source>
        <dbReference type="Proteomes" id="UP000035720"/>
    </source>
</evidence>
<keyword evidence="1" id="KW-0812">Transmembrane</keyword>
<name>A0A077MA06_9MICO</name>
<comment type="caution">
    <text evidence="2">The sequence shown here is derived from an EMBL/GenBank/DDBJ whole genome shotgun (WGS) entry which is preliminary data.</text>
</comment>
<dbReference type="AlphaFoldDB" id="A0A077MA06"/>
<keyword evidence="3" id="KW-1185">Reference proteome</keyword>
<keyword evidence="1" id="KW-1133">Transmembrane helix</keyword>
<dbReference type="EMBL" id="CAJC01000175">
    <property type="protein sequence ID" value="CCI54206.1"/>
    <property type="molecule type" value="Genomic_DNA"/>
</dbReference>
<organism evidence="2 3">
    <name type="scientific">Nostocoides jenkinsii Ben 74</name>
    <dbReference type="NCBI Taxonomy" id="1193518"/>
    <lineage>
        <taxon>Bacteria</taxon>
        <taxon>Bacillati</taxon>
        <taxon>Actinomycetota</taxon>
        <taxon>Actinomycetes</taxon>
        <taxon>Micrococcales</taxon>
        <taxon>Intrasporangiaceae</taxon>
        <taxon>Nostocoides</taxon>
    </lineage>
</organism>
<reference evidence="2 3" key="1">
    <citation type="journal article" date="2013" name="ISME J.">
        <title>A metabolic model for members of the genus Tetrasphaera involved in enhanced biological phosphorus removal.</title>
        <authorList>
            <person name="Kristiansen R."/>
            <person name="Nguyen H.T.T."/>
            <person name="Saunders A.M."/>
            <person name="Nielsen J.L."/>
            <person name="Wimmer R."/>
            <person name="Le V.Q."/>
            <person name="McIlroy S.J."/>
            <person name="Petrovski S."/>
            <person name="Seviour R.J."/>
            <person name="Calteau A."/>
            <person name="Nielsen K.L."/>
            <person name="Nielsen P.H."/>
        </authorList>
    </citation>
    <scope>NUCLEOTIDE SEQUENCE [LARGE SCALE GENOMIC DNA]</scope>
    <source>
        <strain evidence="2 3">Ben 74</strain>
    </source>
</reference>
<dbReference type="Proteomes" id="UP000035720">
    <property type="component" value="Unassembled WGS sequence"/>
</dbReference>
<dbReference type="STRING" id="1193518.BN13_620007"/>
<evidence type="ECO:0000256" key="1">
    <source>
        <dbReference type="SAM" id="Phobius"/>
    </source>
</evidence>
<accession>A0A077MA06</accession>
<evidence type="ECO:0000313" key="2">
    <source>
        <dbReference type="EMBL" id="CCI54206.1"/>
    </source>
</evidence>
<sequence>MTTPTQPPARVRVTSSRRRAIRHLDRPVAEELTEQTRLGDVYVAGLMRAQLRLSASVLLVAALLLGAVPLALAIWPELRLLRIGPLPVLWLVLGVAVYPAAVIGARYYTRASENLEATFVDVIDKT</sequence>
<keyword evidence="1" id="KW-0472">Membrane</keyword>
<gene>
    <name evidence="2" type="ORF">BN13_620007</name>
</gene>
<proteinExistence type="predicted"/>